<keyword evidence="1" id="KW-0812">Transmembrane</keyword>
<keyword evidence="1" id="KW-0472">Membrane</keyword>
<feature type="transmembrane region" description="Helical" evidence="1">
    <location>
        <begin position="6"/>
        <end position="26"/>
    </location>
</feature>
<accession>A0ABT6TLF1</accession>
<protein>
    <submittedName>
        <fullName evidence="2">Uncharacterized protein</fullName>
    </submittedName>
</protein>
<keyword evidence="3" id="KW-1185">Reference proteome</keyword>
<evidence type="ECO:0000313" key="3">
    <source>
        <dbReference type="Proteomes" id="UP001161691"/>
    </source>
</evidence>
<gene>
    <name evidence="2" type="ORF">KB449_20685</name>
</gene>
<feature type="transmembrane region" description="Helical" evidence="1">
    <location>
        <begin position="38"/>
        <end position="64"/>
    </location>
</feature>
<evidence type="ECO:0000313" key="2">
    <source>
        <dbReference type="EMBL" id="MDI4647401.1"/>
    </source>
</evidence>
<proteinExistence type="predicted"/>
<keyword evidence="1" id="KW-1133">Transmembrane helix</keyword>
<reference evidence="2" key="1">
    <citation type="submission" date="2023-04" db="EMBL/GenBank/DDBJ databases">
        <title>Comparative genomic analysis of Cohnella hashimotonis sp. nov., isolated from the International Space Station.</title>
        <authorList>
            <person name="Venkateswaran K."/>
            <person name="Simpson A."/>
        </authorList>
    </citation>
    <scope>NUCLEOTIDE SEQUENCE</scope>
    <source>
        <strain evidence="2">F6_2S_P_1</strain>
    </source>
</reference>
<evidence type="ECO:0000256" key="1">
    <source>
        <dbReference type="SAM" id="Phobius"/>
    </source>
</evidence>
<sequence length="118" mass="13485">MQDWNGPALFTACIVSAGSAVYLLLAHRIYVMERFRRGIVSAFMLAMLLFLLSEVAHASTILWLLQEDKLGRMQSLLCLIAALGTTLGLGILSYLTYTRKYDLWIRFKRISRKEKEVL</sequence>
<name>A0ABT6TLF1_9BACL</name>
<feature type="transmembrane region" description="Helical" evidence="1">
    <location>
        <begin position="76"/>
        <end position="97"/>
    </location>
</feature>
<comment type="caution">
    <text evidence="2">The sequence shown here is derived from an EMBL/GenBank/DDBJ whole genome shotgun (WGS) entry which is preliminary data.</text>
</comment>
<dbReference type="RefSeq" id="WP_282910167.1">
    <property type="nucleotide sequence ID" value="NZ_JAGRPV010000001.1"/>
</dbReference>
<dbReference type="EMBL" id="JAGRPV010000001">
    <property type="protein sequence ID" value="MDI4647401.1"/>
    <property type="molecule type" value="Genomic_DNA"/>
</dbReference>
<organism evidence="2 3">
    <name type="scientific">Cohnella hashimotonis</name>
    <dbReference type="NCBI Taxonomy" id="2826895"/>
    <lineage>
        <taxon>Bacteria</taxon>
        <taxon>Bacillati</taxon>
        <taxon>Bacillota</taxon>
        <taxon>Bacilli</taxon>
        <taxon>Bacillales</taxon>
        <taxon>Paenibacillaceae</taxon>
        <taxon>Cohnella</taxon>
    </lineage>
</organism>
<dbReference type="Proteomes" id="UP001161691">
    <property type="component" value="Unassembled WGS sequence"/>
</dbReference>